<dbReference type="OMA" id="CLCCGIQ"/>
<name>Q2UM85_ASPOR</name>
<protein>
    <submittedName>
        <fullName evidence="2">DNA, SC003</fullName>
    </submittedName>
</protein>
<evidence type="ECO:0000256" key="1">
    <source>
        <dbReference type="SAM" id="MobiDB-lite"/>
    </source>
</evidence>
<feature type="region of interest" description="Disordered" evidence="1">
    <location>
        <begin position="159"/>
        <end position="268"/>
    </location>
</feature>
<keyword evidence="3" id="KW-1185">Reference proteome</keyword>
<gene>
    <name evidence="2" type="ORF">AO090003000099</name>
</gene>
<dbReference type="GO" id="GO:0005935">
    <property type="term" value="C:cellular bud neck"/>
    <property type="evidence" value="ECO:0007669"/>
    <property type="project" value="TreeGrafter"/>
</dbReference>
<dbReference type="EMBL" id="AP007155">
    <property type="protein sequence ID" value="BAE57330.1"/>
    <property type="molecule type" value="Genomic_DNA"/>
</dbReference>
<dbReference type="GeneID" id="35119512"/>
<dbReference type="PANTHER" id="PTHR40018:SF1">
    <property type="entry name" value="[PSI+] INDUCTION PROTEIN 2"/>
    <property type="match status" value="1"/>
</dbReference>
<accession>Q2UM85</accession>
<proteinExistence type="predicted"/>
<dbReference type="Proteomes" id="UP000006564">
    <property type="component" value="Chromosome 2"/>
</dbReference>
<dbReference type="EMBL" id="BA000050">
    <property type="protein sequence ID" value="BAE57330.1"/>
    <property type="molecule type" value="Genomic_DNA"/>
</dbReference>
<dbReference type="RefSeq" id="XP_023089828.1">
    <property type="nucleotide sequence ID" value="XM_023234733.1"/>
</dbReference>
<dbReference type="GO" id="GO:0005886">
    <property type="term" value="C:plasma membrane"/>
    <property type="evidence" value="ECO:0007669"/>
    <property type="project" value="TreeGrafter"/>
</dbReference>
<dbReference type="InterPro" id="IPR037504">
    <property type="entry name" value="PSI_induc_2"/>
</dbReference>
<organism evidence="2 3">
    <name type="scientific">Aspergillus oryzae (strain ATCC 42149 / RIB 40)</name>
    <name type="common">Yellow koji mold</name>
    <dbReference type="NCBI Taxonomy" id="510516"/>
    <lineage>
        <taxon>Eukaryota</taxon>
        <taxon>Fungi</taxon>
        <taxon>Dikarya</taxon>
        <taxon>Ascomycota</taxon>
        <taxon>Pezizomycotina</taxon>
        <taxon>Eurotiomycetes</taxon>
        <taxon>Eurotiomycetidae</taxon>
        <taxon>Eurotiales</taxon>
        <taxon>Aspergillaceae</taxon>
        <taxon>Aspergillus</taxon>
        <taxon>Aspergillus subgen. Circumdati</taxon>
    </lineage>
</organism>
<dbReference type="KEGG" id="aor:AO090003000099"/>
<evidence type="ECO:0000313" key="2">
    <source>
        <dbReference type="EMBL" id="BAE57330.1"/>
    </source>
</evidence>
<feature type="region of interest" description="Disordered" evidence="1">
    <location>
        <begin position="116"/>
        <end position="140"/>
    </location>
</feature>
<feature type="region of interest" description="Disordered" evidence="1">
    <location>
        <begin position="342"/>
        <end position="428"/>
    </location>
</feature>
<reference evidence="2 3" key="1">
    <citation type="journal article" date="2005" name="Nature">
        <title>Genome sequencing and analysis of Aspergillus oryzae.</title>
        <authorList>
            <person name="Machida M."/>
            <person name="Asai K."/>
            <person name="Sano M."/>
            <person name="Tanaka T."/>
            <person name="Kumagai T."/>
            <person name="Terai G."/>
            <person name="Kusumoto K."/>
            <person name="Arima T."/>
            <person name="Akita O."/>
            <person name="Kashiwagi Y."/>
            <person name="Abe K."/>
            <person name="Gomi K."/>
            <person name="Horiuchi H."/>
            <person name="Kitamoto K."/>
            <person name="Kobayashi T."/>
            <person name="Takeuchi M."/>
            <person name="Denning D.W."/>
            <person name="Galagan J.E."/>
            <person name="Nierman W.C."/>
            <person name="Yu J."/>
            <person name="Archer D.B."/>
            <person name="Bennett J.W."/>
            <person name="Bhatnagar D."/>
            <person name="Cleveland T.E."/>
            <person name="Fedorova N.D."/>
            <person name="Gotoh O."/>
            <person name="Horikawa H."/>
            <person name="Hosoyama A."/>
            <person name="Ichinomiya M."/>
            <person name="Igarashi R."/>
            <person name="Iwashita K."/>
            <person name="Juvvadi P.R."/>
            <person name="Kato M."/>
            <person name="Kato Y."/>
            <person name="Kin T."/>
            <person name="Kokubun A."/>
            <person name="Maeda H."/>
            <person name="Maeyama N."/>
            <person name="Maruyama J."/>
            <person name="Nagasaki H."/>
            <person name="Nakajima T."/>
            <person name="Oda K."/>
            <person name="Okada K."/>
            <person name="Paulsen I."/>
            <person name="Sakamoto K."/>
            <person name="Sawano T."/>
            <person name="Takahashi M."/>
            <person name="Takase K."/>
            <person name="Terabayashi Y."/>
            <person name="Wortman J."/>
            <person name="Yamada O."/>
            <person name="Yamagata Y."/>
            <person name="Anazawa H."/>
            <person name="Hata Y."/>
            <person name="Koide Y."/>
            <person name="Komori T."/>
            <person name="Koyama Y."/>
            <person name="Minetoki T."/>
            <person name="Suharnan S."/>
            <person name="Tanaka A."/>
            <person name="Isono K."/>
            <person name="Kuhara S."/>
            <person name="Ogasawara N."/>
            <person name="Kikuchi H."/>
        </authorList>
    </citation>
    <scope>NUCLEOTIDE SEQUENCE [LARGE SCALE GENOMIC DNA]</scope>
    <source>
        <strain evidence="3">ATCC 42149 / RIB 40</strain>
    </source>
</reference>
<dbReference type="HOGENOM" id="CLU_049361_0_1_1"/>
<evidence type="ECO:0000313" key="3">
    <source>
        <dbReference type="Proteomes" id="UP000006564"/>
    </source>
</evidence>
<sequence>MSPVDTTPFPIWPRDFVSDLKSAPETLSSWDNCMAKSYCKYVALLFPSSNSISDPDATDGPSSLRSLLVRSLLSPFWRALSIACVAASNVANAVDAVHAAPPAPPSLPTYRGAQVARFDTPPSPAVSKGNEDALPAMPTWDSAVTKRVDDTDHHQDAMEMEPLNLANQRPRRMPSAPRPNGAGYMGPPPVRTGTAVTSSSFYPDDQSAYHARSPGGPSPISPYEQPYGDYSQAYGSQPHYMPIGTAVSPSAEAGPAPYRHPSPAITQTPGMALSTDGARPIPYRQPSPAINQSPINRTMSPANVAPPYRALTPANANPAYRTMSPPTQEPVYRAMSPPSHEAAYHAMPPSHEPAYQAMPPPGSEPTYRAMPPSFNAEPAWNTSPSIPSSPPPPFTSSPAPHETVQDSGRPPTLLQSGRKPVPNSFRDV</sequence>
<dbReference type="AlphaFoldDB" id="Q2UM85"/>
<dbReference type="PANTHER" id="PTHR40018">
    <property type="entry name" value="[PSI+] INDUCTION PROTEIN 2"/>
    <property type="match status" value="1"/>
</dbReference>